<dbReference type="eggNOG" id="COG2206">
    <property type="taxonomic scope" value="Bacteria"/>
</dbReference>
<proteinExistence type="predicted"/>
<accession>B1Y371</accession>
<dbReference type="KEGG" id="lch:Lcho_1003"/>
<protein>
    <submittedName>
        <fullName evidence="1">Putative metal dependent phosphohydrolase</fullName>
    </submittedName>
</protein>
<dbReference type="AlphaFoldDB" id="B1Y371"/>
<name>B1Y371_LEPCP</name>
<evidence type="ECO:0000313" key="1">
    <source>
        <dbReference type="EMBL" id="ACB33274.1"/>
    </source>
</evidence>
<evidence type="ECO:0000313" key="2">
    <source>
        <dbReference type="Proteomes" id="UP000001693"/>
    </source>
</evidence>
<keyword evidence="1" id="KW-0378">Hydrolase</keyword>
<dbReference type="Gene3D" id="1.10.3210.10">
    <property type="entry name" value="Hypothetical protein af1432"/>
    <property type="match status" value="1"/>
</dbReference>
<dbReference type="RefSeq" id="WP_012346036.1">
    <property type="nucleotide sequence ID" value="NC_010524.1"/>
</dbReference>
<dbReference type="OrthoDB" id="9774747at2"/>
<gene>
    <name evidence="1" type="ordered locus">Lcho_1003</name>
</gene>
<organism evidence="1 2">
    <name type="scientific">Leptothrix cholodnii (strain ATCC 51168 / LMG 8142 / SP-6)</name>
    <name type="common">Leptothrix discophora (strain SP-6)</name>
    <dbReference type="NCBI Taxonomy" id="395495"/>
    <lineage>
        <taxon>Bacteria</taxon>
        <taxon>Pseudomonadati</taxon>
        <taxon>Pseudomonadota</taxon>
        <taxon>Betaproteobacteria</taxon>
        <taxon>Burkholderiales</taxon>
        <taxon>Sphaerotilaceae</taxon>
        <taxon>Leptothrix</taxon>
    </lineage>
</organism>
<reference evidence="1 2" key="1">
    <citation type="submission" date="2008-03" db="EMBL/GenBank/DDBJ databases">
        <title>Complete sequence of Leptothrix cholodnii SP-6.</title>
        <authorList>
            <consortium name="US DOE Joint Genome Institute"/>
            <person name="Copeland A."/>
            <person name="Lucas S."/>
            <person name="Lapidus A."/>
            <person name="Glavina del Rio T."/>
            <person name="Dalin E."/>
            <person name="Tice H."/>
            <person name="Bruce D."/>
            <person name="Goodwin L."/>
            <person name="Pitluck S."/>
            <person name="Chertkov O."/>
            <person name="Brettin T."/>
            <person name="Detter J.C."/>
            <person name="Han C."/>
            <person name="Kuske C.R."/>
            <person name="Schmutz J."/>
            <person name="Larimer F."/>
            <person name="Land M."/>
            <person name="Hauser L."/>
            <person name="Kyrpides N."/>
            <person name="Lykidis A."/>
            <person name="Emerson D."/>
            <person name="Richardson P."/>
        </authorList>
    </citation>
    <scope>NUCLEOTIDE SEQUENCE [LARGE SCALE GENOMIC DNA]</scope>
    <source>
        <strain evidence="2">ATCC 51168 / LMG 8142 / SP-6</strain>
    </source>
</reference>
<dbReference type="SUPFAM" id="SSF109604">
    <property type="entry name" value="HD-domain/PDEase-like"/>
    <property type="match status" value="1"/>
</dbReference>
<dbReference type="EMBL" id="CP001013">
    <property type="protein sequence ID" value="ACB33274.1"/>
    <property type="molecule type" value="Genomic_DNA"/>
</dbReference>
<dbReference type="STRING" id="395495.Lcho_1003"/>
<keyword evidence="2" id="KW-1185">Reference proteome</keyword>
<dbReference type="Proteomes" id="UP000001693">
    <property type="component" value="Chromosome"/>
</dbReference>
<dbReference type="GO" id="GO:0016787">
    <property type="term" value="F:hydrolase activity"/>
    <property type="evidence" value="ECO:0007669"/>
    <property type="project" value="UniProtKB-KW"/>
</dbReference>
<dbReference type="HOGENOM" id="CLU_000445_92_1_4"/>
<sequence>MALISLSPRHLHLRAALPFRVYDANGMLMLASGTAIEHEAQLQTLRSKALFADDSEAQGWLERANQTVQALMLDDAPLQQIAVARWRDTGSGAALTRESLGRAGGDSPSRQRCASALDTNISLIERWESQMQQVTALLREGQRDSGWLERLYLAVTISNSLAESHPNEVLFLMIQHAAHQTRHYSSHHAALCAVICTRVATALQWTDDEVQALSLASITMNLSMTALQDRLATQKEPPTPEQREQIQSHALRSASELAAIGVRDPRWLKVVRLHHDRSLLETPLARLDSSSRLARLLGVVDRFTAKVSRRASRSPMSPLAAARDACVGPDGRPDELGSALLKTLGMYPPGSYVQLATGEIGVVLARGGKANEPMVAALVGTSGLPLADPVLRDTSRTGRAVTGAVAVADVRVRIHHEKLLELI</sequence>